<sequence>YYYSINQNSLYFTSRTQQLPLRKKLIPHHPLLEEVTRQEKPKEKQQAPIYKNSFLPRSECIPTKPKLLVLSKTSYFHSLTLKKALGSSTGWAPPILRQLLKWQSWRYWIRWVPHCLIILVTTRPAFIYSSVQDREFLFKPALIELLLLLRRRRSRWG</sequence>
<keyword evidence="2" id="KW-1185">Reference proteome</keyword>
<evidence type="ECO:0000313" key="1">
    <source>
        <dbReference type="EMBL" id="PON87090.1"/>
    </source>
</evidence>
<dbReference type="InParanoid" id="A0A2P5ENG5"/>
<dbReference type="EMBL" id="JXTC01000121">
    <property type="protein sequence ID" value="PON87090.1"/>
    <property type="molecule type" value="Genomic_DNA"/>
</dbReference>
<comment type="caution">
    <text evidence="1">The sequence shown here is derived from an EMBL/GenBank/DDBJ whole genome shotgun (WGS) entry which is preliminary data.</text>
</comment>
<gene>
    <name evidence="1" type="ORF">TorRG33x02_170390</name>
</gene>
<protein>
    <submittedName>
        <fullName evidence="1">Uncharacterized protein</fullName>
    </submittedName>
</protein>
<accession>A0A2P5ENG5</accession>
<name>A0A2P5ENG5_TREOI</name>
<organism evidence="1 2">
    <name type="scientific">Trema orientale</name>
    <name type="common">Charcoal tree</name>
    <name type="synonym">Celtis orientalis</name>
    <dbReference type="NCBI Taxonomy" id="63057"/>
    <lineage>
        <taxon>Eukaryota</taxon>
        <taxon>Viridiplantae</taxon>
        <taxon>Streptophyta</taxon>
        <taxon>Embryophyta</taxon>
        <taxon>Tracheophyta</taxon>
        <taxon>Spermatophyta</taxon>
        <taxon>Magnoliopsida</taxon>
        <taxon>eudicotyledons</taxon>
        <taxon>Gunneridae</taxon>
        <taxon>Pentapetalae</taxon>
        <taxon>rosids</taxon>
        <taxon>fabids</taxon>
        <taxon>Rosales</taxon>
        <taxon>Cannabaceae</taxon>
        <taxon>Trema</taxon>
    </lineage>
</organism>
<evidence type="ECO:0000313" key="2">
    <source>
        <dbReference type="Proteomes" id="UP000237000"/>
    </source>
</evidence>
<dbReference type="OrthoDB" id="10283545at2759"/>
<proteinExistence type="predicted"/>
<feature type="non-terminal residue" evidence="1">
    <location>
        <position position="1"/>
    </location>
</feature>
<dbReference type="Proteomes" id="UP000237000">
    <property type="component" value="Unassembled WGS sequence"/>
</dbReference>
<reference evidence="2" key="1">
    <citation type="submission" date="2016-06" db="EMBL/GenBank/DDBJ databases">
        <title>Parallel loss of symbiosis genes in relatives of nitrogen-fixing non-legume Parasponia.</title>
        <authorList>
            <person name="Van Velzen R."/>
            <person name="Holmer R."/>
            <person name="Bu F."/>
            <person name="Rutten L."/>
            <person name="Van Zeijl A."/>
            <person name="Liu W."/>
            <person name="Santuari L."/>
            <person name="Cao Q."/>
            <person name="Sharma T."/>
            <person name="Shen D."/>
            <person name="Roswanjaya Y."/>
            <person name="Wardhani T."/>
            <person name="Kalhor M.S."/>
            <person name="Jansen J."/>
            <person name="Van den Hoogen J."/>
            <person name="Gungor B."/>
            <person name="Hartog M."/>
            <person name="Hontelez J."/>
            <person name="Verver J."/>
            <person name="Yang W.-C."/>
            <person name="Schijlen E."/>
            <person name="Repin R."/>
            <person name="Schilthuizen M."/>
            <person name="Schranz E."/>
            <person name="Heidstra R."/>
            <person name="Miyata K."/>
            <person name="Fedorova E."/>
            <person name="Kohlen W."/>
            <person name="Bisseling T."/>
            <person name="Smit S."/>
            <person name="Geurts R."/>
        </authorList>
    </citation>
    <scope>NUCLEOTIDE SEQUENCE [LARGE SCALE GENOMIC DNA]</scope>
    <source>
        <strain evidence="2">cv. RG33-2</strain>
    </source>
</reference>
<dbReference type="AlphaFoldDB" id="A0A2P5ENG5"/>